<protein>
    <submittedName>
        <fullName evidence="1">Uncharacterized protein</fullName>
    </submittedName>
</protein>
<organism evidence="1 2">
    <name type="scientific">Paenibacillus chartarius</name>
    <dbReference type="NCBI Taxonomy" id="747481"/>
    <lineage>
        <taxon>Bacteria</taxon>
        <taxon>Bacillati</taxon>
        <taxon>Bacillota</taxon>
        <taxon>Bacilli</taxon>
        <taxon>Bacillales</taxon>
        <taxon>Paenibacillaceae</taxon>
        <taxon>Paenibacillus</taxon>
    </lineage>
</organism>
<evidence type="ECO:0000313" key="1">
    <source>
        <dbReference type="EMBL" id="MFC0212089.1"/>
    </source>
</evidence>
<accession>A0ABV6DHG5</accession>
<evidence type="ECO:0000313" key="2">
    <source>
        <dbReference type="Proteomes" id="UP001589776"/>
    </source>
</evidence>
<reference evidence="1 2" key="1">
    <citation type="submission" date="2024-09" db="EMBL/GenBank/DDBJ databases">
        <authorList>
            <person name="Sun Q."/>
            <person name="Mori K."/>
        </authorList>
    </citation>
    <scope>NUCLEOTIDE SEQUENCE [LARGE SCALE GENOMIC DNA]</scope>
    <source>
        <strain evidence="1 2">CCM 7759</strain>
    </source>
</reference>
<proteinExistence type="predicted"/>
<keyword evidence="2" id="KW-1185">Reference proteome</keyword>
<comment type="caution">
    <text evidence="1">The sequence shown here is derived from an EMBL/GenBank/DDBJ whole genome shotgun (WGS) entry which is preliminary data.</text>
</comment>
<gene>
    <name evidence="1" type="ORF">ACFFK0_06410</name>
</gene>
<dbReference type="Proteomes" id="UP001589776">
    <property type="component" value="Unassembled WGS sequence"/>
</dbReference>
<name>A0ABV6DHG5_9BACL</name>
<dbReference type="EMBL" id="JBHLWN010000026">
    <property type="protein sequence ID" value="MFC0212089.1"/>
    <property type="molecule type" value="Genomic_DNA"/>
</dbReference>
<dbReference type="RefSeq" id="WP_377469172.1">
    <property type="nucleotide sequence ID" value="NZ_JBHLWN010000026.1"/>
</dbReference>
<sequence>MNSSVVRVFGNQFLNAFGIQLPTIVEHIPTEILTISGEKLIIQELFRLEDDTLLHIEYQSSASPDDLDQLFVDLMWYDLKIGEKHGKLINTIVVLGSAINKAELSRDLGAIKYKVTEAVWLSKQNGDQLTEELTKKVEQKGELTDEELSKLIMLPFMQTNISRFQRTVQSIQIANQLVDKGKRDMVTKLMKTMAKKILTGDDFEQVVQALAKA</sequence>